<reference evidence="1 2" key="1">
    <citation type="submission" date="2024-05" db="EMBL/GenBank/DDBJ databases">
        <title>Haplotype-resolved chromosome-level genome assembly of Huyou (Citrus changshanensis).</title>
        <authorList>
            <person name="Miao C."/>
            <person name="Chen W."/>
            <person name="Wu Y."/>
            <person name="Wang L."/>
            <person name="Zhao S."/>
            <person name="Grierson D."/>
            <person name="Xu C."/>
            <person name="Chen K."/>
        </authorList>
    </citation>
    <scope>NUCLEOTIDE SEQUENCE [LARGE SCALE GENOMIC DNA]</scope>
    <source>
        <strain evidence="1">01-14</strain>
        <tissue evidence="1">Leaf</tissue>
    </source>
</reference>
<comment type="caution">
    <text evidence="1">The sequence shown here is derived from an EMBL/GenBank/DDBJ whole genome shotgun (WGS) entry which is preliminary data.</text>
</comment>
<protein>
    <recommendedName>
        <fullName evidence="3">Retrotransposon gag domain-containing protein</fullName>
    </recommendedName>
</protein>
<dbReference type="Proteomes" id="UP001428341">
    <property type="component" value="Unassembled WGS sequence"/>
</dbReference>
<name>A0AAP0M7W7_9ROSI</name>
<dbReference type="AlphaFoldDB" id="A0AAP0M7W7"/>
<gene>
    <name evidence="1" type="ORF">WN944_014947</name>
</gene>
<evidence type="ECO:0008006" key="3">
    <source>
        <dbReference type="Google" id="ProtNLM"/>
    </source>
</evidence>
<accession>A0AAP0M7W7</accession>
<dbReference type="EMBL" id="JBCGBO010000005">
    <property type="protein sequence ID" value="KAK9199754.1"/>
    <property type="molecule type" value="Genomic_DNA"/>
</dbReference>
<sequence>MTTQGPKECLVEYVKRFRNLDLDCYESKSEEEHIRNMLGYDSEAHAATIKALIGVFAQYGPECYATKGMMRMRSIHITANPALFYHKESRMAEARFYEKFTEGERTIAAKLRGVKLLKDAEKGPKS</sequence>
<keyword evidence="2" id="KW-1185">Reference proteome</keyword>
<proteinExistence type="predicted"/>
<evidence type="ECO:0000313" key="1">
    <source>
        <dbReference type="EMBL" id="KAK9199754.1"/>
    </source>
</evidence>
<organism evidence="1 2">
    <name type="scientific">Citrus x changshan-huyou</name>
    <dbReference type="NCBI Taxonomy" id="2935761"/>
    <lineage>
        <taxon>Eukaryota</taxon>
        <taxon>Viridiplantae</taxon>
        <taxon>Streptophyta</taxon>
        <taxon>Embryophyta</taxon>
        <taxon>Tracheophyta</taxon>
        <taxon>Spermatophyta</taxon>
        <taxon>Magnoliopsida</taxon>
        <taxon>eudicotyledons</taxon>
        <taxon>Gunneridae</taxon>
        <taxon>Pentapetalae</taxon>
        <taxon>rosids</taxon>
        <taxon>malvids</taxon>
        <taxon>Sapindales</taxon>
        <taxon>Rutaceae</taxon>
        <taxon>Aurantioideae</taxon>
        <taxon>Citrus</taxon>
    </lineage>
</organism>
<evidence type="ECO:0000313" key="2">
    <source>
        <dbReference type="Proteomes" id="UP001428341"/>
    </source>
</evidence>